<evidence type="ECO:0000313" key="3">
    <source>
        <dbReference type="EMBL" id="MCG6502911.1"/>
    </source>
</evidence>
<dbReference type="RefSeq" id="WP_238744768.1">
    <property type="nucleotide sequence ID" value="NZ_JAKOOW010000001.1"/>
</dbReference>
<dbReference type="PANTHER" id="PTHR46594">
    <property type="entry name" value="P-TYPE CATION-TRANSPORTING ATPASE"/>
    <property type="match status" value="1"/>
</dbReference>
<dbReference type="InterPro" id="IPR036163">
    <property type="entry name" value="HMA_dom_sf"/>
</dbReference>
<keyword evidence="1" id="KW-0479">Metal-binding</keyword>
<dbReference type="InterPro" id="IPR006121">
    <property type="entry name" value="HMA_dom"/>
</dbReference>
<feature type="domain" description="HMA" evidence="2">
    <location>
        <begin position="2"/>
        <end position="68"/>
    </location>
</feature>
<evidence type="ECO:0000256" key="1">
    <source>
        <dbReference type="ARBA" id="ARBA00022723"/>
    </source>
</evidence>
<dbReference type="Pfam" id="PF00403">
    <property type="entry name" value="HMA"/>
    <property type="match status" value="1"/>
</dbReference>
<sequence length="70" mass="7372">MQETTLKIGGMTCGGCVANVEKILRGIDGVERADVSLDEGLARVRFDTQRTSVAELVDAVEDAGFDAEAA</sequence>
<dbReference type="PANTHER" id="PTHR46594:SF4">
    <property type="entry name" value="P-TYPE CATION-TRANSPORTING ATPASE"/>
    <property type="match status" value="1"/>
</dbReference>
<protein>
    <submittedName>
        <fullName evidence="3">Heavy-metal-associated domain-containing protein</fullName>
    </submittedName>
</protein>
<dbReference type="InterPro" id="IPR001802">
    <property type="entry name" value="MerP/CopZ"/>
</dbReference>
<comment type="caution">
    <text evidence="3">The sequence shown here is derived from an EMBL/GenBank/DDBJ whole genome shotgun (WGS) entry which is preliminary data.</text>
</comment>
<gene>
    <name evidence="3" type="ORF">MB824_00115</name>
</gene>
<dbReference type="PROSITE" id="PS01047">
    <property type="entry name" value="HMA_1"/>
    <property type="match status" value="1"/>
</dbReference>
<dbReference type="PRINTS" id="PR00946">
    <property type="entry name" value="HGSCAVENGER"/>
</dbReference>
<dbReference type="PROSITE" id="PS50846">
    <property type="entry name" value="HMA_2"/>
    <property type="match status" value="1"/>
</dbReference>
<evidence type="ECO:0000313" key="4">
    <source>
        <dbReference type="Proteomes" id="UP001298424"/>
    </source>
</evidence>
<dbReference type="SUPFAM" id="SSF55008">
    <property type="entry name" value="HMA, heavy metal-associated domain"/>
    <property type="match status" value="1"/>
</dbReference>
<reference evidence="3 4" key="1">
    <citation type="submission" date="2022-02" db="EMBL/GenBank/DDBJ databases">
        <title>Genome sequence data of Kingella unionensis sp. nov. strain CICC 24913 (CCUG 75125).</title>
        <authorList>
            <person name="Xiao M."/>
        </authorList>
    </citation>
    <scope>NUCLEOTIDE SEQUENCE [LARGE SCALE GENOMIC DNA]</scope>
    <source>
        <strain evidence="3 4">CICC 24913</strain>
    </source>
</reference>
<organism evidence="3 4">
    <name type="scientific">Kingella pumchi</name>
    <dbReference type="NCBI Taxonomy" id="2779506"/>
    <lineage>
        <taxon>Bacteria</taxon>
        <taxon>Pseudomonadati</taxon>
        <taxon>Pseudomonadota</taxon>
        <taxon>Betaproteobacteria</taxon>
        <taxon>Neisseriales</taxon>
        <taxon>Neisseriaceae</taxon>
        <taxon>Kingella</taxon>
    </lineage>
</organism>
<evidence type="ECO:0000259" key="2">
    <source>
        <dbReference type="PROSITE" id="PS50846"/>
    </source>
</evidence>
<dbReference type="InterPro" id="IPR017969">
    <property type="entry name" value="Heavy-metal-associated_CS"/>
</dbReference>
<dbReference type="CDD" id="cd00371">
    <property type="entry name" value="HMA"/>
    <property type="match status" value="1"/>
</dbReference>
<keyword evidence="4" id="KW-1185">Reference proteome</keyword>
<proteinExistence type="predicted"/>
<dbReference type="Proteomes" id="UP001298424">
    <property type="component" value="Unassembled WGS sequence"/>
</dbReference>
<dbReference type="Gene3D" id="3.30.70.100">
    <property type="match status" value="1"/>
</dbReference>
<dbReference type="EMBL" id="JAKOOW010000001">
    <property type="protein sequence ID" value="MCG6502911.1"/>
    <property type="molecule type" value="Genomic_DNA"/>
</dbReference>
<accession>A0ABS9NJE1</accession>
<name>A0ABS9NJE1_9NEIS</name>